<dbReference type="Proteomes" id="UP000183832">
    <property type="component" value="Unassembled WGS sequence"/>
</dbReference>
<reference evidence="1 2" key="1">
    <citation type="submission" date="2015-04" db="EMBL/GenBank/DDBJ databases">
        <authorList>
            <person name="Syromyatnikov M.Y."/>
            <person name="Popov V.N."/>
        </authorList>
    </citation>
    <scope>NUCLEOTIDE SEQUENCE [LARGE SCALE GENOMIC DNA]</scope>
</reference>
<keyword evidence="2" id="KW-1185">Reference proteome</keyword>
<name>A0A1J1HXA7_9DIPT</name>
<evidence type="ECO:0000313" key="1">
    <source>
        <dbReference type="EMBL" id="CRK91158.1"/>
    </source>
</evidence>
<organism evidence="1 2">
    <name type="scientific">Clunio marinus</name>
    <dbReference type="NCBI Taxonomy" id="568069"/>
    <lineage>
        <taxon>Eukaryota</taxon>
        <taxon>Metazoa</taxon>
        <taxon>Ecdysozoa</taxon>
        <taxon>Arthropoda</taxon>
        <taxon>Hexapoda</taxon>
        <taxon>Insecta</taxon>
        <taxon>Pterygota</taxon>
        <taxon>Neoptera</taxon>
        <taxon>Endopterygota</taxon>
        <taxon>Diptera</taxon>
        <taxon>Nematocera</taxon>
        <taxon>Chironomoidea</taxon>
        <taxon>Chironomidae</taxon>
        <taxon>Clunio</taxon>
    </lineage>
</organism>
<protein>
    <submittedName>
        <fullName evidence="1">CLUMA_CG004843, isoform A</fullName>
    </submittedName>
</protein>
<evidence type="ECO:0000313" key="2">
    <source>
        <dbReference type="Proteomes" id="UP000183832"/>
    </source>
</evidence>
<gene>
    <name evidence="1" type="ORF">CLUMA_CG004843</name>
</gene>
<dbReference type="EMBL" id="CVRI01000020">
    <property type="protein sequence ID" value="CRK91158.1"/>
    <property type="molecule type" value="Genomic_DNA"/>
</dbReference>
<sequence>MQSQYKIKVYEADRWIISNNFLYLLLTTNKQQHYKYLSFFLTSLYIENCRPKKSQGEYTKLHLRQFVTFCCRIILMDFKSRLYIKQLREMR</sequence>
<accession>A0A1J1HXA7</accession>
<dbReference type="AlphaFoldDB" id="A0A1J1HXA7"/>
<proteinExistence type="predicted"/>